<keyword evidence="1" id="KW-0732">Signal</keyword>
<dbReference type="InterPro" id="IPR011040">
    <property type="entry name" value="Sialidase"/>
</dbReference>
<name>A0ABU4HQD5_9ACTN</name>
<evidence type="ECO:0000256" key="1">
    <source>
        <dbReference type="SAM" id="SignalP"/>
    </source>
</evidence>
<keyword evidence="3" id="KW-0378">Hydrolase</keyword>
<organism evidence="3 4">
    <name type="scientific">Conexibacter stalactiti</name>
    <dbReference type="NCBI Taxonomy" id="1940611"/>
    <lineage>
        <taxon>Bacteria</taxon>
        <taxon>Bacillati</taxon>
        <taxon>Actinomycetota</taxon>
        <taxon>Thermoleophilia</taxon>
        <taxon>Solirubrobacterales</taxon>
        <taxon>Conexibacteraceae</taxon>
        <taxon>Conexibacter</taxon>
    </lineage>
</organism>
<dbReference type="PANTHER" id="PTHR43752:SF2">
    <property type="entry name" value="BNR_ASP-BOX REPEAT FAMILY PROTEIN"/>
    <property type="match status" value="1"/>
</dbReference>
<keyword evidence="4" id="KW-1185">Reference proteome</keyword>
<feature type="chain" id="PRO_5046236409" evidence="1">
    <location>
        <begin position="27"/>
        <end position="651"/>
    </location>
</feature>
<keyword evidence="3" id="KW-0326">Glycosidase</keyword>
<dbReference type="Pfam" id="PF13088">
    <property type="entry name" value="BNR_2"/>
    <property type="match status" value="1"/>
</dbReference>
<dbReference type="Gene3D" id="2.60.120.260">
    <property type="entry name" value="Galactose-binding domain-like"/>
    <property type="match status" value="1"/>
</dbReference>
<protein>
    <submittedName>
        <fullName evidence="3">Sialidase family protein</fullName>
        <ecNumber evidence="3">3.2.1.-</ecNumber>
    </submittedName>
</protein>
<evidence type="ECO:0000313" key="4">
    <source>
        <dbReference type="Proteomes" id="UP001284601"/>
    </source>
</evidence>
<dbReference type="Proteomes" id="UP001284601">
    <property type="component" value="Unassembled WGS sequence"/>
</dbReference>
<comment type="caution">
    <text evidence="3">The sequence shown here is derived from an EMBL/GenBank/DDBJ whole genome shotgun (WGS) entry which is preliminary data.</text>
</comment>
<sequence>MSRWRSAAAIAAGLITLALGAANAAAAPNLSFVRTGWITDGSSPSLLSGATLTRGGDLLLVYNNSGDGEPRAGAYTIRSSDEGATWSRPVEIRTPSGIYYDPIARVDRGSVNAALGLVTLRDGTLLLPFSESVNYRNYFHRTSQTYVARSTDDGVTWSNMTTPITLPTAMYYNATYGQVVELSSGTLLMPVWGAVNGPAAGTTEGKENPEPWQAGVLRSFDGGRTWGDYRRIGVDPVSHTPISNPWGVFPSNVTETVIRPLRDGRLLAMMRSDTSLGSATGFWAAWSGDGGTTWTDVVWTGMNGISHDVIATGCSASLSGGTTKLLMAHTDPANLRMITRISYDGGWSWIDDQYLTDPTGMLAGRRTYPNFVPLSGNRLFVVYGSIPTTGGYPRLAYNVLQDATGSACQAEADAAATAAASTRTFFFQRADATEWPWPYARNLVRNASASATLGSLAATLASRTTCTAPAGIVIRKAGVTLDQSRTLAALGIVTGDRLVISSATAGRALRVGWADNDTDPAFRRIQSWDTACDTRLGLDVNRRSLALDVPLTSGQAITSVSLRDSNASTRVRQSDYQLWTSADGHSWTEVTGWTFAATTATVGGVSRLTHTFGGLSLRQRYVKVSVSPITTGSWDFLIDSTRNDVRVTMSP</sequence>
<gene>
    <name evidence="3" type="ORF">R7226_14380</name>
</gene>
<dbReference type="CDD" id="cd15482">
    <property type="entry name" value="Sialidase_non-viral"/>
    <property type="match status" value="1"/>
</dbReference>
<accession>A0ABU4HQD5</accession>
<feature type="signal peptide" evidence="1">
    <location>
        <begin position="1"/>
        <end position="26"/>
    </location>
</feature>
<dbReference type="EC" id="3.2.1.-" evidence="3"/>
<dbReference type="EMBL" id="JAWSTH010000035">
    <property type="protein sequence ID" value="MDW5595533.1"/>
    <property type="molecule type" value="Genomic_DNA"/>
</dbReference>
<proteinExistence type="predicted"/>
<dbReference type="InterPro" id="IPR036278">
    <property type="entry name" value="Sialidase_sf"/>
</dbReference>
<dbReference type="GO" id="GO:0016798">
    <property type="term" value="F:hydrolase activity, acting on glycosyl bonds"/>
    <property type="evidence" value="ECO:0007669"/>
    <property type="project" value="UniProtKB-KW"/>
</dbReference>
<evidence type="ECO:0000313" key="3">
    <source>
        <dbReference type="EMBL" id="MDW5595533.1"/>
    </source>
</evidence>
<dbReference type="SUPFAM" id="SSF50939">
    <property type="entry name" value="Sialidases"/>
    <property type="match status" value="1"/>
</dbReference>
<feature type="domain" description="Sialidase" evidence="2">
    <location>
        <begin position="119"/>
        <end position="358"/>
    </location>
</feature>
<dbReference type="Gene3D" id="2.120.10.10">
    <property type="match status" value="1"/>
</dbReference>
<reference evidence="4" key="1">
    <citation type="submission" date="2023-07" db="EMBL/GenBank/DDBJ databases">
        <title>Conexibacter stalactiti sp. nov., isolated from stalactites in a lava cave and emended description of the genus Conexibacter.</title>
        <authorList>
            <person name="Lee S.D."/>
        </authorList>
    </citation>
    <scope>NUCLEOTIDE SEQUENCE [LARGE SCALE GENOMIC DNA]</scope>
    <source>
        <strain evidence="4">KCTC 39840</strain>
    </source>
</reference>
<dbReference type="RefSeq" id="WP_318597870.1">
    <property type="nucleotide sequence ID" value="NZ_JAWSTH010000035.1"/>
</dbReference>
<evidence type="ECO:0000259" key="2">
    <source>
        <dbReference type="Pfam" id="PF13088"/>
    </source>
</evidence>
<dbReference type="PANTHER" id="PTHR43752">
    <property type="entry name" value="BNR/ASP-BOX REPEAT FAMILY PROTEIN"/>
    <property type="match status" value="1"/>
</dbReference>